<dbReference type="GO" id="GO:0005886">
    <property type="term" value="C:plasma membrane"/>
    <property type="evidence" value="ECO:0007669"/>
    <property type="project" value="UniProtKB-SubCell"/>
</dbReference>
<dbReference type="EMBL" id="CP144696">
    <property type="protein sequence ID" value="WVZ09147.1"/>
    <property type="molecule type" value="Genomic_DNA"/>
</dbReference>
<gene>
    <name evidence="4" type="ORF">V8G54_013677</name>
</gene>
<dbReference type="InterPro" id="IPR036770">
    <property type="entry name" value="Ankyrin_rpt-contain_sf"/>
</dbReference>
<dbReference type="PROSITE" id="PS50297">
    <property type="entry name" value="ANK_REP_REGION"/>
    <property type="match status" value="1"/>
</dbReference>
<accession>A0AAQ3NGB4</accession>
<dbReference type="Gene3D" id="1.25.40.20">
    <property type="entry name" value="Ankyrin repeat-containing domain"/>
    <property type="match status" value="1"/>
</dbReference>
<protein>
    <recommendedName>
        <fullName evidence="3">DUF4219 domain-containing protein</fullName>
    </recommendedName>
</protein>
<dbReference type="Proteomes" id="UP001374535">
    <property type="component" value="Chromosome 5"/>
</dbReference>
<reference evidence="4 5" key="1">
    <citation type="journal article" date="2023" name="Life. Sci Alliance">
        <title>Evolutionary insights into 3D genome organization and epigenetic landscape of Vigna mungo.</title>
        <authorList>
            <person name="Junaid A."/>
            <person name="Singh B."/>
            <person name="Bhatia S."/>
        </authorList>
    </citation>
    <scope>NUCLEOTIDE SEQUENCE [LARGE SCALE GENOMIC DNA]</scope>
    <source>
        <strain evidence="4">Urdbean</strain>
    </source>
</reference>
<dbReference type="Pfam" id="PF13961">
    <property type="entry name" value="DUF4219"/>
    <property type="match status" value="1"/>
</dbReference>
<keyword evidence="5" id="KW-1185">Reference proteome</keyword>
<dbReference type="PANTHER" id="PTHR24121">
    <property type="entry name" value="NO MECHANORECEPTOR POTENTIAL C, ISOFORM D-RELATED"/>
    <property type="match status" value="1"/>
</dbReference>
<comment type="subcellular location">
    <subcellularLocation>
        <location evidence="1">Cell membrane</location>
        <topology evidence="1">Peripheral membrane protein</topology>
        <orientation evidence="1">Cytoplasmic side</orientation>
    </subcellularLocation>
</comment>
<dbReference type="InterPro" id="IPR025314">
    <property type="entry name" value="DUF4219"/>
</dbReference>
<evidence type="ECO:0000259" key="3">
    <source>
        <dbReference type="Pfam" id="PF13961"/>
    </source>
</evidence>
<dbReference type="AlphaFoldDB" id="A0AAQ3NGB4"/>
<dbReference type="InterPro" id="IPR002110">
    <property type="entry name" value="Ankyrin_rpt"/>
</dbReference>
<feature type="repeat" description="ANK" evidence="2">
    <location>
        <begin position="145"/>
        <end position="169"/>
    </location>
</feature>
<keyword evidence="2" id="KW-0040">ANK repeat</keyword>
<dbReference type="PANTHER" id="PTHR24121:SF16">
    <property type="entry name" value="NON-SPECIFIC SERINE_THREONINE PROTEIN KINASE"/>
    <property type="match status" value="1"/>
</dbReference>
<evidence type="ECO:0000313" key="5">
    <source>
        <dbReference type="Proteomes" id="UP001374535"/>
    </source>
</evidence>
<evidence type="ECO:0000256" key="2">
    <source>
        <dbReference type="PROSITE-ProRule" id="PRU00023"/>
    </source>
</evidence>
<evidence type="ECO:0000256" key="1">
    <source>
        <dbReference type="ARBA" id="ARBA00004413"/>
    </source>
</evidence>
<name>A0AAQ3NGB4_VIGMU</name>
<evidence type="ECO:0000313" key="4">
    <source>
        <dbReference type="EMBL" id="WVZ09147.1"/>
    </source>
</evidence>
<dbReference type="PROSITE" id="PS50088">
    <property type="entry name" value="ANK_REPEAT"/>
    <property type="match status" value="1"/>
</dbReference>
<proteinExistence type="predicted"/>
<feature type="domain" description="DUF4219" evidence="3">
    <location>
        <begin position="16"/>
        <end position="42"/>
    </location>
</feature>
<sequence>MESIGVASRGVVREELTKYNYQEWKILMKNYLRGKNLWDVVESGSASTPIDAQKDAEALHIIQLSCVPNIFDQIKHFQTAHIAWNHLAKVCESEFKCQPHIRHGVVSDNVREHKDLYKFVENGNWEGASSYLRNQPNAIFWTPSSGRTVLHVATIKGHMTIVKGLVYLGKKRLIEMQDEDGNTALALAAGYTENLSIARSMINVEGGKELLGIENKEGEIPLLMAANSGCKIMTCYLYFQTPRHVMDDQSSHNGVLLLERCIQAHIFCKQINHSTSIYAASLILFIKPSIFLLHMLTACLRKMKLILKWVELADVALTLLKSYEELPIESLRVLLDLARESFAYFPRMPVQAMVFCLRRGKISLFFT</sequence>
<organism evidence="4 5">
    <name type="scientific">Vigna mungo</name>
    <name type="common">Black gram</name>
    <name type="synonym">Phaseolus mungo</name>
    <dbReference type="NCBI Taxonomy" id="3915"/>
    <lineage>
        <taxon>Eukaryota</taxon>
        <taxon>Viridiplantae</taxon>
        <taxon>Streptophyta</taxon>
        <taxon>Embryophyta</taxon>
        <taxon>Tracheophyta</taxon>
        <taxon>Spermatophyta</taxon>
        <taxon>Magnoliopsida</taxon>
        <taxon>eudicotyledons</taxon>
        <taxon>Gunneridae</taxon>
        <taxon>Pentapetalae</taxon>
        <taxon>rosids</taxon>
        <taxon>fabids</taxon>
        <taxon>Fabales</taxon>
        <taxon>Fabaceae</taxon>
        <taxon>Papilionoideae</taxon>
        <taxon>50 kb inversion clade</taxon>
        <taxon>NPAAA clade</taxon>
        <taxon>indigoferoid/millettioid clade</taxon>
        <taxon>Phaseoleae</taxon>
        <taxon>Vigna</taxon>
    </lineage>
</organism>
<dbReference type="SUPFAM" id="SSF48403">
    <property type="entry name" value="Ankyrin repeat"/>
    <property type="match status" value="1"/>
</dbReference>